<keyword evidence="1" id="KW-0812">Transmembrane</keyword>
<reference evidence="3" key="1">
    <citation type="submission" date="2017-06" db="EMBL/GenBank/DDBJ databases">
        <title>Investigating the central metabolism of Clostridium thermosuccinogenes.</title>
        <authorList>
            <person name="Koendjbiharie J.G."/>
            <person name="Van Kranenburg R."/>
            <person name="Vriesendorp B."/>
        </authorList>
    </citation>
    <scope>NUCLEOTIDE SEQUENCE [LARGE SCALE GENOMIC DNA]</scope>
    <source>
        <strain evidence="3">DSM 5806</strain>
    </source>
</reference>
<name>A0A2K2FEL9_9CLOT</name>
<protein>
    <submittedName>
        <fullName evidence="2">Uncharacterized protein</fullName>
    </submittedName>
</protein>
<proteinExistence type="predicted"/>
<keyword evidence="1" id="KW-1133">Transmembrane helix</keyword>
<dbReference type="KEGG" id="cthd:CDO33_18365"/>
<evidence type="ECO:0000256" key="1">
    <source>
        <dbReference type="SAM" id="Phobius"/>
    </source>
</evidence>
<keyword evidence="1" id="KW-0472">Membrane</keyword>
<evidence type="ECO:0000313" key="2">
    <source>
        <dbReference type="EMBL" id="PNT99088.1"/>
    </source>
</evidence>
<dbReference type="AlphaFoldDB" id="A0A2K2FEL9"/>
<dbReference type="Proteomes" id="UP000236151">
    <property type="component" value="Unassembled WGS sequence"/>
</dbReference>
<feature type="transmembrane region" description="Helical" evidence="1">
    <location>
        <begin position="184"/>
        <end position="210"/>
    </location>
</feature>
<feature type="transmembrane region" description="Helical" evidence="1">
    <location>
        <begin position="25"/>
        <end position="47"/>
    </location>
</feature>
<feature type="transmembrane region" description="Helical" evidence="1">
    <location>
        <begin position="216"/>
        <end position="237"/>
    </location>
</feature>
<dbReference type="RefSeq" id="WP_103081510.1">
    <property type="nucleotide sequence ID" value="NZ_CP021850.1"/>
</dbReference>
<feature type="transmembrane region" description="Helical" evidence="1">
    <location>
        <begin position="153"/>
        <end position="177"/>
    </location>
</feature>
<feature type="transmembrane region" description="Helical" evidence="1">
    <location>
        <begin position="53"/>
        <end position="80"/>
    </location>
</feature>
<gene>
    <name evidence="2" type="ORF">CDQ84_09540</name>
</gene>
<accession>A0A2K2FEL9</accession>
<organism evidence="2 3">
    <name type="scientific">Clostridium thermosuccinogenes</name>
    <dbReference type="NCBI Taxonomy" id="84032"/>
    <lineage>
        <taxon>Bacteria</taxon>
        <taxon>Bacillati</taxon>
        <taxon>Bacillota</taxon>
        <taxon>Clostridia</taxon>
        <taxon>Eubacteriales</taxon>
        <taxon>Clostridiaceae</taxon>
        <taxon>Clostridium</taxon>
    </lineage>
</organism>
<sequence>MLFNENYKRSLTAFTTDILRGFRKVFMVVFAILAALPVVNAIAIASLKKWQPQAIILSSNGMLGIGFFTMLITLSISFFVSTSNSEILTQFVWPINRKVYAVGNFLVMSACALISVSGVSALLPVEVLSARILKAAFDDLILVNNITFENFLVGFWISFCYIMLFSSFSYCLGMYFFRHKIITTVLLILLANLSAVPAIGSFYNAIYAFIFEEGTSIMLFSVKVWFAILLLHILPYIQLRRMEVRL</sequence>
<comment type="caution">
    <text evidence="2">The sequence shown here is derived from an EMBL/GenBank/DDBJ whole genome shotgun (WGS) entry which is preliminary data.</text>
</comment>
<keyword evidence="3" id="KW-1185">Reference proteome</keyword>
<dbReference type="EMBL" id="NIOJ01000021">
    <property type="protein sequence ID" value="PNT99088.1"/>
    <property type="molecule type" value="Genomic_DNA"/>
</dbReference>
<feature type="transmembrane region" description="Helical" evidence="1">
    <location>
        <begin position="101"/>
        <end position="123"/>
    </location>
</feature>
<evidence type="ECO:0000313" key="3">
    <source>
        <dbReference type="Proteomes" id="UP000236151"/>
    </source>
</evidence>